<dbReference type="InterPro" id="IPR036388">
    <property type="entry name" value="WH-like_DNA-bd_sf"/>
</dbReference>
<name>A0A937JZH2_9BACT</name>
<comment type="subcellular location">
    <subcellularLocation>
        <location evidence="1">Cytoplasm</location>
    </subcellularLocation>
</comment>
<sequence>MNKFLLENQICFKMHAISRLLTSHYRPLLDKLDITYPQYLVMLVLWEEEALSVKELGEQLYLDSGTLTPLLKRMESKGILERKRSEVDERSLIVRLTDSGMNMKVEAECIPDEIVKSLDMNKEEYDFLKSRLNEILNKLNQK</sequence>
<accession>A0A937JZH2</accession>
<comment type="caution">
    <text evidence="7">The sequence shown here is derived from an EMBL/GenBank/DDBJ whole genome shotgun (WGS) entry which is preliminary data.</text>
</comment>
<evidence type="ECO:0000313" key="7">
    <source>
        <dbReference type="EMBL" id="MBL3655196.1"/>
    </source>
</evidence>
<protein>
    <submittedName>
        <fullName evidence="7">MarR family transcriptional regulator</fullName>
    </submittedName>
</protein>
<dbReference type="InterPro" id="IPR039422">
    <property type="entry name" value="MarR/SlyA-like"/>
</dbReference>
<evidence type="ECO:0000256" key="1">
    <source>
        <dbReference type="ARBA" id="ARBA00004496"/>
    </source>
</evidence>
<feature type="domain" description="HTH marR-type" evidence="6">
    <location>
        <begin position="7"/>
        <end position="137"/>
    </location>
</feature>
<dbReference type="PANTHER" id="PTHR33164">
    <property type="entry name" value="TRANSCRIPTIONAL REGULATOR, MARR FAMILY"/>
    <property type="match status" value="1"/>
</dbReference>
<dbReference type="SMART" id="SM00347">
    <property type="entry name" value="HTH_MARR"/>
    <property type="match status" value="1"/>
</dbReference>
<keyword evidence="4" id="KW-0238">DNA-binding</keyword>
<dbReference type="InterPro" id="IPR000835">
    <property type="entry name" value="HTH_MarR-typ"/>
</dbReference>
<evidence type="ECO:0000313" key="8">
    <source>
        <dbReference type="Proteomes" id="UP000659388"/>
    </source>
</evidence>
<dbReference type="GO" id="GO:0006950">
    <property type="term" value="P:response to stress"/>
    <property type="evidence" value="ECO:0007669"/>
    <property type="project" value="TreeGrafter"/>
</dbReference>
<proteinExistence type="predicted"/>
<dbReference type="FunFam" id="1.10.10.10:FF:000163">
    <property type="entry name" value="MarR family transcriptional regulator"/>
    <property type="match status" value="1"/>
</dbReference>
<dbReference type="EMBL" id="JAESIY010000002">
    <property type="protein sequence ID" value="MBL3655196.1"/>
    <property type="molecule type" value="Genomic_DNA"/>
</dbReference>
<dbReference type="InterPro" id="IPR036390">
    <property type="entry name" value="WH_DNA-bd_sf"/>
</dbReference>
<dbReference type="RefSeq" id="WP_202242586.1">
    <property type="nucleotide sequence ID" value="NZ_JAESIY010000002.1"/>
</dbReference>
<dbReference type="GO" id="GO:0003700">
    <property type="term" value="F:DNA-binding transcription factor activity"/>
    <property type="evidence" value="ECO:0007669"/>
    <property type="project" value="InterPro"/>
</dbReference>
<dbReference type="InterPro" id="IPR055166">
    <property type="entry name" value="Transc_reg_Sar_Rot_HTH"/>
</dbReference>
<dbReference type="GO" id="GO:0005737">
    <property type="term" value="C:cytoplasm"/>
    <property type="evidence" value="ECO:0007669"/>
    <property type="project" value="UniProtKB-SubCell"/>
</dbReference>
<dbReference type="PANTHER" id="PTHR33164:SF5">
    <property type="entry name" value="ORGANIC HYDROPEROXIDE RESISTANCE TRANSCRIPTIONAL REGULATOR"/>
    <property type="match status" value="1"/>
</dbReference>
<evidence type="ECO:0000259" key="6">
    <source>
        <dbReference type="PROSITE" id="PS50995"/>
    </source>
</evidence>
<organism evidence="7 8">
    <name type="scientific">Fulvivirga sediminis</name>
    <dbReference type="NCBI Taxonomy" id="2803949"/>
    <lineage>
        <taxon>Bacteria</taxon>
        <taxon>Pseudomonadati</taxon>
        <taxon>Bacteroidota</taxon>
        <taxon>Cytophagia</taxon>
        <taxon>Cytophagales</taxon>
        <taxon>Fulvivirgaceae</taxon>
        <taxon>Fulvivirga</taxon>
    </lineage>
</organism>
<evidence type="ECO:0000256" key="4">
    <source>
        <dbReference type="ARBA" id="ARBA00023125"/>
    </source>
</evidence>
<dbReference type="Pfam" id="PF22381">
    <property type="entry name" value="Staph_reg_Sar_Rot"/>
    <property type="match status" value="1"/>
</dbReference>
<dbReference type="PROSITE" id="PS50995">
    <property type="entry name" value="HTH_MARR_2"/>
    <property type="match status" value="1"/>
</dbReference>
<keyword evidence="2" id="KW-0963">Cytoplasm</keyword>
<dbReference type="SUPFAM" id="SSF46785">
    <property type="entry name" value="Winged helix' DNA-binding domain"/>
    <property type="match status" value="1"/>
</dbReference>
<evidence type="ECO:0000256" key="5">
    <source>
        <dbReference type="ARBA" id="ARBA00023163"/>
    </source>
</evidence>
<gene>
    <name evidence="7" type="ORF">JL102_03585</name>
</gene>
<evidence type="ECO:0000256" key="2">
    <source>
        <dbReference type="ARBA" id="ARBA00022490"/>
    </source>
</evidence>
<reference evidence="7" key="1">
    <citation type="submission" date="2021-01" db="EMBL/GenBank/DDBJ databases">
        <title>Fulvivirga kasyanovii gen. nov., sp nov., a novel member of the phylum Bacteroidetes isolated from seawater in a mussel farm.</title>
        <authorList>
            <person name="Zhao L.-H."/>
            <person name="Wang Z.-J."/>
        </authorList>
    </citation>
    <scope>NUCLEOTIDE SEQUENCE</scope>
    <source>
        <strain evidence="7">2943</strain>
    </source>
</reference>
<keyword evidence="3" id="KW-0805">Transcription regulation</keyword>
<evidence type="ECO:0000256" key="3">
    <source>
        <dbReference type="ARBA" id="ARBA00023015"/>
    </source>
</evidence>
<dbReference type="Proteomes" id="UP000659388">
    <property type="component" value="Unassembled WGS sequence"/>
</dbReference>
<keyword evidence="8" id="KW-1185">Reference proteome</keyword>
<dbReference type="Gene3D" id="1.10.10.10">
    <property type="entry name" value="Winged helix-like DNA-binding domain superfamily/Winged helix DNA-binding domain"/>
    <property type="match status" value="1"/>
</dbReference>
<dbReference type="PRINTS" id="PR00598">
    <property type="entry name" value="HTHMARR"/>
</dbReference>
<dbReference type="AlphaFoldDB" id="A0A937JZH2"/>
<dbReference type="GO" id="GO:0003677">
    <property type="term" value="F:DNA binding"/>
    <property type="evidence" value="ECO:0007669"/>
    <property type="project" value="UniProtKB-KW"/>
</dbReference>
<keyword evidence="5" id="KW-0804">Transcription</keyword>